<name>A0A9W7A0C9_9STRA</name>
<dbReference type="GO" id="GO:0004553">
    <property type="term" value="F:hydrolase activity, hydrolyzing O-glycosyl compounds"/>
    <property type="evidence" value="ECO:0007669"/>
    <property type="project" value="InterPro"/>
</dbReference>
<comment type="caution">
    <text evidence="8">The sequence shown here is derived from an EMBL/GenBank/DDBJ whole genome shotgun (WGS) entry which is preliminary data.</text>
</comment>
<proteinExistence type="inferred from homology"/>
<keyword evidence="3 4" id="KW-0326">Glycosidase</keyword>
<keyword evidence="9" id="KW-1185">Reference proteome</keyword>
<reference evidence="9" key="1">
    <citation type="journal article" date="2023" name="Commun. Biol.">
        <title>Genome analysis of Parmales, the sister group of diatoms, reveals the evolutionary specialization of diatoms from phago-mixotrophs to photoautotrophs.</title>
        <authorList>
            <person name="Ban H."/>
            <person name="Sato S."/>
            <person name="Yoshikawa S."/>
            <person name="Yamada K."/>
            <person name="Nakamura Y."/>
            <person name="Ichinomiya M."/>
            <person name="Sato N."/>
            <person name="Blanc-Mathieu R."/>
            <person name="Endo H."/>
            <person name="Kuwata A."/>
            <person name="Ogata H."/>
        </authorList>
    </citation>
    <scope>NUCLEOTIDE SEQUENCE [LARGE SCALE GENOMIC DNA]</scope>
    <source>
        <strain evidence="9">NIES 3700</strain>
    </source>
</reference>
<dbReference type="PROSITE" id="PS00659">
    <property type="entry name" value="GLYCOSYL_HYDROL_F5"/>
    <property type="match status" value="1"/>
</dbReference>
<organism evidence="8 9">
    <name type="scientific">Triparma laevis f. longispina</name>
    <dbReference type="NCBI Taxonomy" id="1714387"/>
    <lineage>
        <taxon>Eukaryota</taxon>
        <taxon>Sar</taxon>
        <taxon>Stramenopiles</taxon>
        <taxon>Ochrophyta</taxon>
        <taxon>Bolidophyceae</taxon>
        <taxon>Parmales</taxon>
        <taxon>Triparmaceae</taxon>
        <taxon>Triparma</taxon>
    </lineage>
</organism>
<dbReference type="PANTHER" id="PTHR31308">
    <property type="match status" value="1"/>
</dbReference>
<evidence type="ECO:0000313" key="9">
    <source>
        <dbReference type="Proteomes" id="UP001165122"/>
    </source>
</evidence>
<evidence type="ECO:0000256" key="5">
    <source>
        <dbReference type="SAM" id="SignalP"/>
    </source>
</evidence>
<dbReference type="InterPro" id="IPR041036">
    <property type="entry name" value="GH5_C"/>
</dbReference>
<dbReference type="Gene3D" id="3.20.20.80">
    <property type="entry name" value="Glycosidases"/>
    <property type="match status" value="1"/>
</dbReference>
<dbReference type="PANTHER" id="PTHR31308:SF3">
    <property type="entry name" value="ENDOGLYCOCERAMIDASE"/>
    <property type="match status" value="1"/>
</dbReference>
<protein>
    <submittedName>
        <fullName evidence="8">Uncharacterized protein</fullName>
    </submittedName>
</protein>
<dbReference type="Proteomes" id="UP001165122">
    <property type="component" value="Unassembled WGS sequence"/>
</dbReference>
<dbReference type="GO" id="GO:1901136">
    <property type="term" value="P:carbohydrate derivative catabolic process"/>
    <property type="evidence" value="ECO:0007669"/>
    <property type="project" value="UniProtKB-ARBA"/>
</dbReference>
<evidence type="ECO:0000313" key="8">
    <source>
        <dbReference type="EMBL" id="GMH60368.1"/>
    </source>
</evidence>
<dbReference type="InterPro" id="IPR001547">
    <property type="entry name" value="Glyco_hydro_5"/>
</dbReference>
<dbReference type="InterPro" id="IPR018087">
    <property type="entry name" value="Glyco_hydro_5_CS"/>
</dbReference>
<comment type="similarity">
    <text evidence="1 4">Belongs to the glycosyl hydrolase 5 (cellulase A) family.</text>
</comment>
<dbReference type="GO" id="GO:0000272">
    <property type="term" value="P:polysaccharide catabolic process"/>
    <property type="evidence" value="ECO:0007669"/>
    <property type="project" value="InterPro"/>
</dbReference>
<keyword evidence="5" id="KW-0732">Signal</keyword>
<dbReference type="Gene3D" id="2.60.40.1180">
    <property type="entry name" value="Golgi alpha-mannosidase II"/>
    <property type="match status" value="1"/>
</dbReference>
<dbReference type="Pfam" id="PF18564">
    <property type="entry name" value="Glyco_hydro_5_C"/>
    <property type="match status" value="1"/>
</dbReference>
<accession>A0A9W7A0C9</accession>
<dbReference type="EMBL" id="BRXW01000498">
    <property type="protein sequence ID" value="GMH60368.1"/>
    <property type="molecule type" value="Genomic_DNA"/>
</dbReference>
<dbReference type="InterPro" id="IPR013780">
    <property type="entry name" value="Glyco_hydro_b"/>
</dbReference>
<dbReference type="InterPro" id="IPR052066">
    <property type="entry name" value="Glycosphingolipid_Hydrolases"/>
</dbReference>
<dbReference type="Pfam" id="PF00150">
    <property type="entry name" value="Cellulase"/>
    <property type="match status" value="1"/>
</dbReference>
<gene>
    <name evidence="8" type="ORF">TrLO_g3811</name>
</gene>
<dbReference type="OrthoDB" id="1887033at2759"/>
<evidence type="ECO:0000256" key="2">
    <source>
        <dbReference type="ARBA" id="ARBA00022801"/>
    </source>
</evidence>
<feature type="signal peptide" evidence="5">
    <location>
        <begin position="1"/>
        <end position="19"/>
    </location>
</feature>
<keyword evidence="2 4" id="KW-0378">Hydrolase</keyword>
<evidence type="ECO:0000259" key="6">
    <source>
        <dbReference type="Pfam" id="PF00150"/>
    </source>
</evidence>
<dbReference type="SUPFAM" id="SSF51445">
    <property type="entry name" value="(Trans)glycosidases"/>
    <property type="match status" value="1"/>
</dbReference>
<feature type="chain" id="PRO_5040831982" evidence="5">
    <location>
        <begin position="20"/>
        <end position="485"/>
    </location>
</feature>
<dbReference type="AlphaFoldDB" id="A0A9W7A0C9"/>
<evidence type="ECO:0000256" key="4">
    <source>
        <dbReference type="RuleBase" id="RU361153"/>
    </source>
</evidence>
<evidence type="ECO:0000256" key="3">
    <source>
        <dbReference type="ARBA" id="ARBA00023295"/>
    </source>
</evidence>
<feature type="domain" description="Glycoside hydrolase family 5" evidence="6">
    <location>
        <begin position="62"/>
        <end position="334"/>
    </location>
</feature>
<dbReference type="GO" id="GO:0016042">
    <property type="term" value="P:lipid catabolic process"/>
    <property type="evidence" value="ECO:0007669"/>
    <property type="project" value="UniProtKB-ARBA"/>
</dbReference>
<dbReference type="InterPro" id="IPR017853">
    <property type="entry name" value="GH"/>
</dbReference>
<feature type="domain" description="Glycoside hydrolase family 5 C-terminal" evidence="7">
    <location>
        <begin position="392"/>
        <end position="478"/>
    </location>
</feature>
<evidence type="ECO:0000259" key="7">
    <source>
        <dbReference type="Pfam" id="PF18564"/>
    </source>
</evidence>
<sequence>MTKLLTSLLLAAALGATSADLSKVKTSATSKHFYDEHGRALIFHGANRVWKGEPWYFQNQVDNTLEYEMFKKLGFNVVRLGYMWSGVEPNEGEFNSTYTDIVEGITGKFADAGVYTLFDLHEDILSSKYCLYDGAPLWLVEKSEPKHDFPWPLQGNCSSRGWMKNAFAQAPQQAYQDIYDNNHGMLDSLINMWAHTADRFKGNTNIIGYEVMNEPFAGDTYSDPTLFLPGIAGKKNLARMNEAVAKAIRAVDEDAVVFFEPVTWGMIFDGDIAGSGYDQVPGGEEFKDRSVFSYHYYCSTFSPSYNTKPFMQRVVCDKTVGPLVFKAVEEDLAKFGGSAMMTEGMACGEDDMDECVNVSNLLDSHLFSFTDYGSSQGSTFEPSETQQYYWARSYARATAGEPISMTFDINSENKAFDYCYSLNVEIDEPTEVFASSVFHYINGAEVTIDGNVEAVESGDADLYWFKKTAAATEGEKICIKMTTKK</sequence>
<evidence type="ECO:0000256" key="1">
    <source>
        <dbReference type="ARBA" id="ARBA00005641"/>
    </source>
</evidence>